<dbReference type="EMBL" id="CP000448">
    <property type="protein sequence ID" value="ABI68206.1"/>
    <property type="molecule type" value="Genomic_DNA"/>
</dbReference>
<dbReference type="STRING" id="335541.Swol_0888"/>
<accession>Q0AYJ8</accession>
<feature type="transmembrane region" description="Helical" evidence="6">
    <location>
        <begin position="256"/>
        <end position="280"/>
    </location>
</feature>
<evidence type="ECO:0000256" key="5">
    <source>
        <dbReference type="ARBA" id="ARBA00023136"/>
    </source>
</evidence>
<keyword evidence="3 6" id="KW-0812">Transmembrane</keyword>
<dbReference type="eggNOG" id="COG0628">
    <property type="taxonomic scope" value="Bacteria"/>
</dbReference>
<dbReference type="NCBIfam" id="TIGR02872">
    <property type="entry name" value="spore_ytvI"/>
    <property type="match status" value="1"/>
</dbReference>
<gene>
    <name evidence="7" type="ordered locus">Swol_0888</name>
</gene>
<evidence type="ECO:0008006" key="9">
    <source>
        <dbReference type="Google" id="ProtNLM"/>
    </source>
</evidence>
<organism evidence="7 8">
    <name type="scientific">Syntrophomonas wolfei subsp. wolfei (strain DSM 2245B / Goettingen)</name>
    <dbReference type="NCBI Taxonomy" id="335541"/>
    <lineage>
        <taxon>Bacteria</taxon>
        <taxon>Bacillati</taxon>
        <taxon>Bacillota</taxon>
        <taxon>Clostridia</taxon>
        <taxon>Eubacteriales</taxon>
        <taxon>Syntrophomonadaceae</taxon>
        <taxon>Syntrophomonas</taxon>
    </lineage>
</organism>
<feature type="transmembrane region" description="Helical" evidence="6">
    <location>
        <begin position="169"/>
        <end position="194"/>
    </location>
</feature>
<dbReference type="PANTHER" id="PTHR21716:SF68">
    <property type="entry name" value="TRANSPORT PROTEIN YTVI-RELATED"/>
    <property type="match status" value="1"/>
</dbReference>
<keyword evidence="5 6" id="KW-0472">Membrane</keyword>
<keyword evidence="4 6" id="KW-1133">Transmembrane helix</keyword>
<evidence type="ECO:0000256" key="6">
    <source>
        <dbReference type="SAM" id="Phobius"/>
    </source>
</evidence>
<dbReference type="RefSeq" id="WP_011640311.1">
    <property type="nucleotide sequence ID" value="NC_008346.1"/>
</dbReference>
<evidence type="ECO:0000313" key="7">
    <source>
        <dbReference type="EMBL" id="ABI68206.1"/>
    </source>
</evidence>
<dbReference type="KEGG" id="swo:Swol_0888"/>
<dbReference type="AlphaFoldDB" id="Q0AYJ8"/>
<reference evidence="8" key="1">
    <citation type="journal article" date="2010" name="Environ. Microbiol.">
        <title>The genome of Syntrophomonas wolfei: new insights into syntrophic metabolism and biohydrogen production.</title>
        <authorList>
            <person name="Sieber J.R."/>
            <person name="Sims D.R."/>
            <person name="Han C."/>
            <person name="Kim E."/>
            <person name="Lykidis A."/>
            <person name="Lapidus A.L."/>
            <person name="McDonnald E."/>
            <person name="Rohlin L."/>
            <person name="Culley D.E."/>
            <person name="Gunsalus R."/>
            <person name="McInerney M.J."/>
        </authorList>
    </citation>
    <scope>NUCLEOTIDE SEQUENCE [LARGE SCALE GENOMIC DNA]</scope>
    <source>
        <strain evidence="8">DSM 2245B / Goettingen</strain>
    </source>
</reference>
<evidence type="ECO:0000256" key="4">
    <source>
        <dbReference type="ARBA" id="ARBA00022989"/>
    </source>
</evidence>
<feature type="transmembrane region" description="Helical" evidence="6">
    <location>
        <begin position="223"/>
        <end position="250"/>
    </location>
</feature>
<sequence>MDPELQKYLKTLSKTTIVVMVLLAIYLLFHYVFPLAGKILARLPILFLPFIFAILLAVIIEPVVNFFEKKTHLNRNWSVVISLLLVVGGFFTLLSLLVSRIINDMSRLYPQVLHYSDQITASFMAAISNLNLLYLGLNLSPQAQNALQQNMENGIKLVSSLMEKSINGLIRSLAMLPGILVFLMIATVATFFIIKDRALIRSFVMQWIPGNVRSKTREVFAELFRVLVGFVKAYGILISVTTIVTMVALRVLGFDYVITIGIIVGLLDILPVLGPGAFFVPWIIWHFVAGDLHLGISLLIVYLLISVVRQFLEPKIVGDNIGLHPLATLISLYAGLQLGGFTGMIMGPVLLVIFIASYRAGLFDGLNWRK</sequence>
<comment type="subcellular location">
    <subcellularLocation>
        <location evidence="1">Membrane</location>
        <topology evidence="1">Multi-pass membrane protein</topology>
    </subcellularLocation>
</comment>
<dbReference type="InterPro" id="IPR014227">
    <property type="entry name" value="YtvI-like"/>
</dbReference>
<dbReference type="HOGENOM" id="CLU_031275_4_0_9"/>
<evidence type="ECO:0000256" key="1">
    <source>
        <dbReference type="ARBA" id="ARBA00004141"/>
    </source>
</evidence>
<feature type="transmembrane region" description="Helical" evidence="6">
    <location>
        <begin position="119"/>
        <end position="137"/>
    </location>
</feature>
<dbReference type="Pfam" id="PF01594">
    <property type="entry name" value="AI-2E_transport"/>
    <property type="match status" value="1"/>
</dbReference>
<dbReference type="PANTHER" id="PTHR21716">
    <property type="entry name" value="TRANSMEMBRANE PROTEIN"/>
    <property type="match status" value="1"/>
</dbReference>
<feature type="transmembrane region" description="Helical" evidence="6">
    <location>
        <begin position="79"/>
        <end position="98"/>
    </location>
</feature>
<dbReference type="GO" id="GO:0055085">
    <property type="term" value="P:transmembrane transport"/>
    <property type="evidence" value="ECO:0007669"/>
    <property type="project" value="TreeGrafter"/>
</dbReference>
<feature type="transmembrane region" description="Helical" evidence="6">
    <location>
        <begin position="12"/>
        <end position="33"/>
    </location>
</feature>
<feature type="transmembrane region" description="Helical" evidence="6">
    <location>
        <begin position="332"/>
        <end position="356"/>
    </location>
</feature>
<protein>
    <recommendedName>
        <fullName evidence="9">Sporulation integral membrane protein YtvI</fullName>
    </recommendedName>
</protein>
<comment type="similarity">
    <text evidence="2">Belongs to the autoinducer-2 exporter (AI-2E) (TC 2.A.86) family.</text>
</comment>
<evidence type="ECO:0000256" key="3">
    <source>
        <dbReference type="ARBA" id="ARBA00022692"/>
    </source>
</evidence>
<dbReference type="GO" id="GO:0016020">
    <property type="term" value="C:membrane"/>
    <property type="evidence" value="ECO:0007669"/>
    <property type="project" value="UniProtKB-SubCell"/>
</dbReference>
<feature type="transmembrane region" description="Helical" evidence="6">
    <location>
        <begin position="45"/>
        <end position="67"/>
    </location>
</feature>
<evidence type="ECO:0000256" key="2">
    <source>
        <dbReference type="ARBA" id="ARBA00009773"/>
    </source>
</evidence>
<feature type="transmembrane region" description="Helical" evidence="6">
    <location>
        <begin position="292"/>
        <end position="312"/>
    </location>
</feature>
<dbReference type="InterPro" id="IPR002549">
    <property type="entry name" value="AI-2E-like"/>
</dbReference>
<dbReference type="Proteomes" id="UP000001968">
    <property type="component" value="Chromosome"/>
</dbReference>
<proteinExistence type="inferred from homology"/>
<evidence type="ECO:0000313" key="8">
    <source>
        <dbReference type="Proteomes" id="UP000001968"/>
    </source>
</evidence>
<name>Q0AYJ8_SYNWW</name>
<keyword evidence="8" id="KW-1185">Reference proteome</keyword>